<feature type="transmembrane region" description="Helical" evidence="6">
    <location>
        <begin position="211"/>
        <end position="233"/>
    </location>
</feature>
<protein>
    <submittedName>
        <fullName evidence="7">Bax inhibitor-1/YccA family protein</fullName>
    </submittedName>
</protein>
<evidence type="ECO:0000256" key="4">
    <source>
        <dbReference type="ARBA" id="ARBA00022989"/>
    </source>
</evidence>
<dbReference type="GO" id="GO:0005886">
    <property type="term" value="C:plasma membrane"/>
    <property type="evidence" value="ECO:0007669"/>
    <property type="project" value="TreeGrafter"/>
</dbReference>
<comment type="caution">
    <text evidence="7">The sequence shown here is derived from an EMBL/GenBank/DDBJ whole genome shotgun (WGS) entry which is preliminary data.</text>
</comment>
<feature type="transmembrane region" description="Helical" evidence="6">
    <location>
        <begin position="64"/>
        <end position="85"/>
    </location>
</feature>
<feature type="transmembrane region" description="Helical" evidence="6">
    <location>
        <begin position="31"/>
        <end position="52"/>
    </location>
</feature>
<dbReference type="Pfam" id="PF01027">
    <property type="entry name" value="Bax1-I"/>
    <property type="match status" value="1"/>
</dbReference>
<evidence type="ECO:0000256" key="2">
    <source>
        <dbReference type="ARBA" id="ARBA00010350"/>
    </source>
</evidence>
<name>A0A934VCB6_9BACT</name>
<dbReference type="EMBL" id="JAENII010000012">
    <property type="protein sequence ID" value="MBK1828273.1"/>
    <property type="molecule type" value="Genomic_DNA"/>
</dbReference>
<evidence type="ECO:0000256" key="3">
    <source>
        <dbReference type="ARBA" id="ARBA00022692"/>
    </source>
</evidence>
<evidence type="ECO:0000256" key="5">
    <source>
        <dbReference type="ARBA" id="ARBA00023136"/>
    </source>
</evidence>
<gene>
    <name evidence="7" type="ORF">JIN81_14660</name>
</gene>
<organism evidence="7 8">
    <name type="scientific">Haloferula rosea</name>
    <dbReference type="NCBI Taxonomy" id="490093"/>
    <lineage>
        <taxon>Bacteria</taxon>
        <taxon>Pseudomonadati</taxon>
        <taxon>Verrucomicrobiota</taxon>
        <taxon>Verrucomicrobiia</taxon>
        <taxon>Verrucomicrobiales</taxon>
        <taxon>Verrucomicrobiaceae</taxon>
        <taxon>Haloferula</taxon>
    </lineage>
</organism>
<dbReference type="InterPro" id="IPR006214">
    <property type="entry name" value="Bax_inhibitor_1-related"/>
</dbReference>
<feature type="transmembrane region" description="Helical" evidence="6">
    <location>
        <begin position="124"/>
        <end position="144"/>
    </location>
</feature>
<dbReference type="Proteomes" id="UP000658278">
    <property type="component" value="Unassembled WGS sequence"/>
</dbReference>
<keyword evidence="8" id="KW-1185">Reference proteome</keyword>
<evidence type="ECO:0000256" key="6">
    <source>
        <dbReference type="RuleBase" id="RU004379"/>
    </source>
</evidence>
<accession>A0A934VCB6</accession>
<evidence type="ECO:0000313" key="7">
    <source>
        <dbReference type="EMBL" id="MBK1828273.1"/>
    </source>
</evidence>
<keyword evidence="5 6" id="KW-0472">Membrane</keyword>
<sequence length="239" mass="25465">MMDYTNPYATGSVSEYPEDTRSEFIRKTYTHLAGALVVFALLETIMLQAGLGNAALQLISGGKYTWLMVLGGFMIVGWLATKLAYSATSVATQYLGLAIYTVAEAVIFLPIMALGIAVTGDAMILGQAAVLTGALVLGITTIAFTTKKDFTFLGGALKIIGFVALGMIVVSIFGGFNLGLWFSVAMVIFAGGAVLYDTSKIMYHYQPGQHVAASLSLFASIALLLWYVLRILISLSGRD</sequence>
<comment type="similarity">
    <text evidence="2 6">Belongs to the BI1 family.</text>
</comment>
<proteinExistence type="inferred from homology"/>
<dbReference type="PANTHER" id="PTHR23291">
    <property type="entry name" value="BAX INHIBITOR-RELATED"/>
    <property type="match status" value="1"/>
</dbReference>
<evidence type="ECO:0000256" key="1">
    <source>
        <dbReference type="ARBA" id="ARBA00004141"/>
    </source>
</evidence>
<evidence type="ECO:0000313" key="8">
    <source>
        <dbReference type="Proteomes" id="UP000658278"/>
    </source>
</evidence>
<feature type="transmembrane region" description="Helical" evidence="6">
    <location>
        <begin position="156"/>
        <end position="174"/>
    </location>
</feature>
<feature type="transmembrane region" description="Helical" evidence="6">
    <location>
        <begin position="180"/>
        <end position="199"/>
    </location>
</feature>
<keyword evidence="3 6" id="KW-0812">Transmembrane</keyword>
<dbReference type="AlphaFoldDB" id="A0A934VCB6"/>
<reference evidence="7" key="1">
    <citation type="submission" date="2021-01" db="EMBL/GenBank/DDBJ databases">
        <title>Modified the classification status of verrucomicrobia.</title>
        <authorList>
            <person name="Feng X."/>
        </authorList>
    </citation>
    <scope>NUCLEOTIDE SEQUENCE</scope>
    <source>
        <strain evidence="7">KCTC 22201</strain>
    </source>
</reference>
<dbReference type="PANTHER" id="PTHR23291:SF50">
    <property type="entry name" value="PROTEIN LIFEGUARD 4"/>
    <property type="match status" value="1"/>
</dbReference>
<feature type="transmembrane region" description="Helical" evidence="6">
    <location>
        <begin position="97"/>
        <end position="118"/>
    </location>
</feature>
<comment type="subcellular location">
    <subcellularLocation>
        <location evidence="1">Membrane</location>
        <topology evidence="1">Multi-pass membrane protein</topology>
    </subcellularLocation>
</comment>
<keyword evidence="4 6" id="KW-1133">Transmembrane helix</keyword>